<accession>A0ABT9UDI9</accession>
<evidence type="ECO:0000313" key="4">
    <source>
        <dbReference type="EMBL" id="MDQ0116289.1"/>
    </source>
</evidence>
<evidence type="ECO:0000259" key="3">
    <source>
        <dbReference type="Pfam" id="PF13478"/>
    </source>
</evidence>
<feature type="domain" description="XdhC- CoxI" evidence="2">
    <location>
        <begin position="12"/>
        <end position="75"/>
    </location>
</feature>
<feature type="compositionally biased region" description="Polar residues" evidence="1">
    <location>
        <begin position="356"/>
        <end position="369"/>
    </location>
</feature>
<dbReference type="Pfam" id="PF13478">
    <property type="entry name" value="XdhC_C"/>
    <property type="match status" value="1"/>
</dbReference>
<dbReference type="RefSeq" id="WP_307208340.1">
    <property type="nucleotide sequence ID" value="NZ_JAUSSU010000017.1"/>
</dbReference>
<dbReference type="PANTHER" id="PTHR30388">
    <property type="entry name" value="ALDEHYDE OXIDOREDUCTASE MOLYBDENUM COFACTOR ASSEMBLY PROTEIN"/>
    <property type="match status" value="1"/>
</dbReference>
<protein>
    <submittedName>
        <fullName evidence="4">Xanthine dehydrogenase accessory factor</fullName>
    </submittedName>
</protein>
<organism evidence="4 5">
    <name type="scientific">Paenibacillus harenae</name>
    <dbReference type="NCBI Taxonomy" id="306543"/>
    <lineage>
        <taxon>Bacteria</taxon>
        <taxon>Bacillati</taxon>
        <taxon>Bacillota</taxon>
        <taxon>Bacilli</taxon>
        <taxon>Bacillales</taxon>
        <taxon>Paenibacillaceae</taxon>
        <taxon>Paenibacillus</taxon>
    </lineage>
</organism>
<dbReference type="InterPro" id="IPR052698">
    <property type="entry name" value="MoCofactor_Util/Proc"/>
</dbReference>
<evidence type="ECO:0000313" key="5">
    <source>
        <dbReference type="Proteomes" id="UP001229346"/>
    </source>
</evidence>
<dbReference type="InterPro" id="IPR003777">
    <property type="entry name" value="XdhC_CoxI"/>
</dbReference>
<dbReference type="Pfam" id="PF02625">
    <property type="entry name" value="XdhC_CoxI"/>
    <property type="match status" value="1"/>
</dbReference>
<dbReference type="InterPro" id="IPR027051">
    <property type="entry name" value="XdhC_Rossmann_dom"/>
</dbReference>
<dbReference type="PANTHER" id="PTHR30388:SF6">
    <property type="entry name" value="XANTHINE DEHYDROGENASE SUBUNIT A-RELATED"/>
    <property type="match status" value="1"/>
</dbReference>
<feature type="domain" description="XdhC Rossmann" evidence="3">
    <location>
        <begin position="174"/>
        <end position="308"/>
    </location>
</feature>
<dbReference type="Proteomes" id="UP001229346">
    <property type="component" value="Unassembled WGS sequence"/>
</dbReference>
<comment type="caution">
    <text evidence="4">The sequence shown here is derived from an EMBL/GenBank/DDBJ whole genome shotgun (WGS) entry which is preliminary data.</text>
</comment>
<evidence type="ECO:0000259" key="2">
    <source>
        <dbReference type="Pfam" id="PF02625"/>
    </source>
</evidence>
<gene>
    <name evidence="4" type="ORF">J2T15_005765</name>
</gene>
<dbReference type="EMBL" id="JAUSSU010000017">
    <property type="protein sequence ID" value="MDQ0116289.1"/>
    <property type="molecule type" value="Genomic_DNA"/>
</dbReference>
<dbReference type="Gene3D" id="3.40.50.720">
    <property type="entry name" value="NAD(P)-binding Rossmann-like Domain"/>
    <property type="match status" value="1"/>
</dbReference>
<keyword evidence="5" id="KW-1185">Reference proteome</keyword>
<name>A0ABT9UDI9_PAEHA</name>
<sequence length="369" mass="40230">MDVHRLLQAIVKSDEPSVLATIIDVNGHSYRKPGACMLFKLDGEQIGTVSPGCLEQDLLERTERVWLSGEGQYEIAQYNMKPEEDAIWGESFGCGGEIRVLLEPVKGTLRERLIEAAAIVSGGRSVTMERRLIDSDITYRLRERANDTVEPIRLTEIDNVPDRLFFTIRPRPRLVLFGVGNDSEAIYSIARNAGFQLVMADWRTGICSRERFPEAQCVIGSPSEIAEQLALNGSDYLIICSHQLQQDKELLGIALPLGLAYIGIMGSKKRIRMLFETFLMPSNVRAPIGLSIGADGPYEIAVSVVAELIAVRAGRSERARGGAKSDGHFGHLFGSWPQQADGSAQAGIGADAGDSARQNGASCASAVQR</sequence>
<evidence type="ECO:0000256" key="1">
    <source>
        <dbReference type="SAM" id="MobiDB-lite"/>
    </source>
</evidence>
<proteinExistence type="predicted"/>
<reference evidence="4 5" key="1">
    <citation type="submission" date="2023-07" db="EMBL/GenBank/DDBJ databases">
        <title>Sorghum-associated microbial communities from plants grown in Nebraska, USA.</title>
        <authorList>
            <person name="Schachtman D."/>
        </authorList>
    </citation>
    <scope>NUCLEOTIDE SEQUENCE [LARGE SCALE GENOMIC DNA]</scope>
    <source>
        <strain evidence="4 5">CC482</strain>
    </source>
</reference>
<feature type="region of interest" description="Disordered" evidence="1">
    <location>
        <begin position="340"/>
        <end position="369"/>
    </location>
</feature>